<protein>
    <recommendedName>
        <fullName evidence="4">Plant thionin family protein</fullName>
    </recommendedName>
</protein>
<evidence type="ECO:0000313" key="2">
    <source>
        <dbReference type="EMBL" id="MCL7048907.1"/>
    </source>
</evidence>
<organism evidence="2 3">
    <name type="scientific">Papaver nudicaule</name>
    <name type="common">Iceland poppy</name>
    <dbReference type="NCBI Taxonomy" id="74823"/>
    <lineage>
        <taxon>Eukaryota</taxon>
        <taxon>Viridiplantae</taxon>
        <taxon>Streptophyta</taxon>
        <taxon>Embryophyta</taxon>
        <taxon>Tracheophyta</taxon>
        <taxon>Spermatophyta</taxon>
        <taxon>Magnoliopsida</taxon>
        <taxon>Ranunculales</taxon>
        <taxon>Papaveraceae</taxon>
        <taxon>Papaveroideae</taxon>
        <taxon>Papaver</taxon>
    </lineage>
</organism>
<keyword evidence="1" id="KW-0732">Signal</keyword>
<evidence type="ECO:0008006" key="4">
    <source>
        <dbReference type="Google" id="ProtNLM"/>
    </source>
</evidence>
<evidence type="ECO:0000256" key="1">
    <source>
        <dbReference type="SAM" id="SignalP"/>
    </source>
</evidence>
<accession>A0AA41VWS3</accession>
<feature type="signal peptide" evidence="1">
    <location>
        <begin position="1"/>
        <end position="28"/>
    </location>
</feature>
<dbReference type="AlphaFoldDB" id="A0AA41VWS3"/>
<evidence type="ECO:0000313" key="3">
    <source>
        <dbReference type="Proteomes" id="UP001177140"/>
    </source>
</evidence>
<proteinExistence type="predicted"/>
<reference evidence="2" key="1">
    <citation type="submission" date="2022-03" db="EMBL/GenBank/DDBJ databases">
        <title>A functionally conserved STORR gene fusion in Papaver species that diverged 16.8 million years ago.</title>
        <authorList>
            <person name="Catania T."/>
        </authorList>
    </citation>
    <scope>NUCLEOTIDE SEQUENCE</scope>
    <source>
        <strain evidence="2">S-191538</strain>
    </source>
</reference>
<dbReference type="Proteomes" id="UP001177140">
    <property type="component" value="Unassembled WGS sequence"/>
</dbReference>
<name>A0AA41VWS3_PAPNU</name>
<feature type="chain" id="PRO_5041361203" description="Plant thionin family protein" evidence="1">
    <location>
        <begin position="29"/>
        <end position="82"/>
    </location>
</feature>
<gene>
    <name evidence="2" type="ORF">MKW94_025073</name>
</gene>
<sequence length="82" mass="9048">MKGSGKSLMRMFVVVLLIVGVFVGRISASPESDFQACFDPCYYKCRQPNPKSPGLIKGCTSMCENTCRRKPPLHSHPKSLAN</sequence>
<keyword evidence="3" id="KW-1185">Reference proteome</keyword>
<dbReference type="EMBL" id="JAJJMA010309775">
    <property type="protein sequence ID" value="MCL7048907.1"/>
    <property type="molecule type" value="Genomic_DNA"/>
</dbReference>
<comment type="caution">
    <text evidence="2">The sequence shown here is derived from an EMBL/GenBank/DDBJ whole genome shotgun (WGS) entry which is preliminary data.</text>
</comment>